<comment type="caution">
    <text evidence="4">The sequence shown here is derived from an EMBL/GenBank/DDBJ whole genome shotgun (WGS) entry which is preliminary data.</text>
</comment>
<evidence type="ECO:0008006" key="6">
    <source>
        <dbReference type="Google" id="ProtNLM"/>
    </source>
</evidence>
<dbReference type="AlphaFoldDB" id="A0A7J8A7W7"/>
<dbReference type="InterPro" id="IPR005707">
    <property type="entry name" value="Ribosomal_uS2_euk/arc"/>
</dbReference>
<keyword evidence="5" id="KW-1185">Reference proteome</keyword>
<feature type="compositionally biased region" description="Polar residues" evidence="3">
    <location>
        <begin position="172"/>
        <end position="183"/>
    </location>
</feature>
<gene>
    <name evidence="4" type="ORF">mPipKuh1_008949</name>
</gene>
<evidence type="ECO:0000256" key="1">
    <source>
        <dbReference type="ARBA" id="ARBA00022980"/>
    </source>
</evidence>
<evidence type="ECO:0000256" key="3">
    <source>
        <dbReference type="SAM" id="MobiDB-lite"/>
    </source>
</evidence>
<sequence length="183" mass="20125">MFCKPRGDILKFLAAGTHLGGTNLDFQMEQYTYKRKSDSVYSINLKRTWEKLLLAARAIVDIEHPAVVSVTSSKNTGQLSSVLCGHSQPLQQQEGSLSGSDVVDGGLRSTAYACHHPHEHLWEVMPDLCFYKRPRGGWKERAGHAEMAVTKEVFKGEWAAPSPECPAAQPEVTGTSEGLQCPL</sequence>
<accession>A0A7J8A7W7</accession>
<dbReference type="Proteomes" id="UP000558488">
    <property type="component" value="Unassembled WGS sequence"/>
</dbReference>
<evidence type="ECO:0000313" key="4">
    <source>
        <dbReference type="EMBL" id="KAF6382593.1"/>
    </source>
</evidence>
<feature type="region of interest" description="Disordered" evidence="3">
    <location>
        <begin position="160"/>
        <end position="183"/>
    </location>
</feature>
<protein>
    <recommendedName>
        <fullName evidence="6">40S ribosomal protein SA C-terminal domain-containing protein</fullName>
    </recommendedName>
</protein>
<dbReference type="PANTHER" id="PTHR11489">
    <property type="entry name" value="40S RIBOSOMAL PROTEIN SA"/>
    <property type="match status" value="1"/>
</dbReference>
<evidence type="ECO:0000313" key="5">
    <source>
        <dbReference type="Proteomes" id="UP000558488"/>
    </source>
</evidence>
<proteinExistence type="predicted"/>
<keyword evidence="2" id="KW-0687">Ribonucleoprotein</keyword>
<dbReference type="SUPFAM" id="SSF52313">
    <property type="entry name" value="Ribosomal protein S2"/>
    <property type="match status" value="1"/>
</dbReference>
<keyword evidence="1" id="KW-0689">Ribosomal protein</keyword>
<reference evidence="4 5" key="1">
    <citation type="journal article" date="2020" name="Nature">
        <title>Six reference-quality genomes reveal evolution of bat adaptations.</title>
        <authorList>
            <person name="Jebb D."/>
            <person name="Huang Z."/>
            <person name="Pippel M."/>
            <person name="Hughes G.M."/>
            <person name="Lavrichenko K."/>
            <person name="Devanna P."/>
            <person name="Winkler S."/>
            <person name="Jermiin L.S."/>
            <person name="Skirmuntt E.C."/>
            <person name="Katzourakis A."/>
            <person name="Burkitt-Gray L."/>
            <person name="Ray D.A."/>
            <person name="Sullivan K.A.M."/>
            <person name="Roscito J.G."/>
            <person name="Kirilenko B.M."/>
            <person name="Davalos L.M."/>
            <person name="Corthals A.P."/>
            <person name="Power M.L."/>
            <person name="Jones G."/>
            <person name="Ransome R.D."/>
            <person name="Dechmann D.K.N."/>
            <person name="Locatelli A.G."/>
            <person name="Puechmaille S.J."/>
            <person name="Fedrigo O."/>
            <person name="Jarvis E.D."/>
            <person name="Hiller M."/>
            <person name="Vernes S.C."/>
            <person name="Myers E.W."/>
            <person name="Teeling E.C."/>
        </authorList>
    </citation>
    <scope>NUCLEOTIDE SEQUENCE [LARGE SCALE GENOMIC DNA]</scope>
    <source>
        <strain evidence="4">MPipKuh1</strain>
        <tissue evidence="4">Flight muscle</tissue>
    </source>
</reference>
<dbReference type="Gene3D" id="3.40.50.10490">
    <property type="entry name" value="Glucose-6-phosphate isomerase like protein, domain 1"/>
    <property type="match status" value="1"/>
</dbReference>
<name>A0A7J8A7W7_PIPKU</name>
<dbReference type="GO" id="GO:0003735">
    <property type="term" value="F:structural constituent of ribosome"/>
    <property type="evidence" value="ECO:0007669"/>
    <property type="project" value="InterPro"/>
</dbReference>
<evidence type="ECO:0000256" key="2">
    <source>
        <dbReference type="ARBA" id="ARBA00023274"/>
    </source>
</evidence>
<dbReference type="InterPro" id="IPR023591">
    <property type="entry name" value="Ribosomal_uS2_flav_dom_sf"/>
</dbReference>
<dbReference type="GO" id="GO:0015935">
    <property type="term" value="C:small ribosomal subunit"/>
    <property type="evidence" value="ECO:0007669"/>
    <property type="project" value="InterPro"/>
</dbReference>
<dbReference type="PROSITE" id="PS00962">
    <property type="entry name" value="RIBOSOMAL_S2_1"/>
    <property type="match status" value="1"/>
</dbReference>
<dbReference type="EMBL" id="JACAGB010000002">
    <property type="protein sequence ID" value="KAF6382593.1"/>
    <property type="molecule type" value="Genomic_DNA"/>
</dbReference>
<organism evidence="4 5">
    <name type="scientific">Pipistrellus kuhlii</name>
    <name type="common">Kuhl's pipistrelle</name>
    <dbReference type="NCBI Taxonomy" id="59472"/>
    <lineage>
        <taxon>Eukaryota</taxon>
        <taxon>Metazoa</taxon>
        <taxon>Chordata</taxon>
        <taxon>Craniata</taxon>
        <taxon>Vertebrata</taxon>
        <taxon>Euteleostomi</taxon>
        <taxon>Mammalia</taxon>
        <taxon>Eutheria</taxon>
        <taxon>Laurasiatheria</taxon>
        <taxon>Chiroptera</taxon>
        <taxon>Yangochiroptera</taxon>
        <taxon>Vespertilionidae</taxon>
        <taxon>Pipistrellus</taxon>
    </lineage>
</organism>
<dbReference type="InterPro" id="IPR018130">
    <property type="entry name" value="Ribosomal_uS2_CS"/>
</dbReference>
<dbReference type="GO" id="GO:0006412">
    <property type="term" value="P:translation"/>
    <property type="evidence" value="ECO:0007669"/>
    <property type="project" value="InterPro"/>
</dbReference>